<evidence type="ECO:0000259" key="8">
    <source>
        <dbReference type="PROSITE" id="PS50893"/>
    </source>
</evidence>
<evidence type="ECO:0000256" key="7">
    <source>
        <dbReference type="ARBA" id="ARBA00023136"/>
    </source>
</evidence>
<dbReference type="PROSITE" id="PS50893">
    <property type="entry name" value="ABC_TRANSPORTER_2"/>
    <property type="match status" value="1"/>
</dbReference>
<evidence type="ECO:0000256" key="2">
    <source>
        <dbReference type="ARBA" id="ARBA00022475"/>
    </source>
</evidence>
<evidence type="ECO:0000256" key="1">
    <source>
        <dbReference type="ARBA" id="ARBA00022448"/>
    </source>
</evidence>
<dbReference type="GO" id="GO:0005524">
    <property type="term" value="F:ATP binding"/>
    <property type="evidence" value="ECO:0007669"/>
    <property type="project" value="UniProtKB-KW"/>
</dbReference>
<proteinExistence type="predicted"/>
<gene>
    <name evidence="9" type="ORF">SAMN02745975_02083</name>
</gene>
<protein>
    <submittedName>
        <fullName evidence="9">Carbohydrate ABC transporter ATP-binding protein, CUT1 family</fullName>
    </submittedName>
</protein>
<dbReference type="InterPro" id="IPR003439">
    <property type="entry name" value="ABC_transporter-like_ATP-bd"/>
</dbReference>
<dbReference type="SUPFAM" id="SSF52540">
    <property type="entry name" value="P-loop containing nucleoside triphosphate hydrolases"/>
    <property type="match status" value="1"/>
</dbReference>
<keyword evidence="5" id="KW-1278">Translocase</keyword>
<dbReference type="GO" id="GO:0006865">
    <property type="term" value="P:amino acid transport"/>
    <property type="evidence" value="ECO:0007669"/>
    <property type="project" value="UniProtKB-KW"/>
</dbReference>
<evidence type="ECO:0000313" key="9">
    <source>
        <dbReference type="EMBL" id="SHJ43757.1"/>
    </source>
</evidence>
<dbReference type="OrthoDB" id="9804199at2"/>
<reference evidence="10" key="1">
    <citation type="submission" date="2016-11" db="EMBL/GenBank/DDBJ databases">
        <authorList>
            <person name="Varghese N."/>
            <person name="Submissions S."/>
        </authorList>
    </citation>
    <scope>NUCLEOTIDE SEQUENCE [LARGE SCALE GENOMIC DNA]</scope>
    <source>
        <strain evidence="10">DSM 17957</strain>
    </source>
</reference>
<dbReference type="InterPro" id="IPR003593">
    <property type="entry name" value="AAA+_ATPase"/>
</dbReference>
<dbReference type="PANTHER" id="PTHR43166">
    <property type="entry name" value="AMINO ACID IMPORT ATP-BINDING PROTEIN"/>
    <property type="match status" value="1"/>
</dbReference>
<evidence type="ECO:0000256" key="5">
    <source>
        <dbReference type="ARBA" id="ARBA00022967"/>
    </source>
</evidence>
<dbReference type="PANTHER" id="PTHR43166:SF30">
    <property type="entry name" value="METHIONINE IMPORT ATP-BINDING PROTEIN METN"/>
    <property type="match status" value="1"/>
</dbReference>
<dbReference type="STRING" id="1121919.SAMN02745975_02083"/>
<keyword evidence="4 9" id="KW-0067">ATP-binding</keyword>
<dbReference type="PROSITE" id="PS00211">
    <property type="entry name" value="ABC_TRANSPORTER_1"/>
    <property type="match status" value="1"/>
</dbReference>
<organism evidence="9 10">
    <name type="scientific">Geosporobacter subterraneus DSM 17957</name>
    <dbReference type="NCBI Taxonomy" id="1121919"/>
    <lineage>
        <taxon>Bacteria</taxon>
        <taxon>Bacillati</taxon>
        <taxon>Bacillota</taxon>
        <taxon>Clostridia</taxon>
        <taxon>Peptostreptococcales</taxon>
        <taxon>Thermotaleaceae</taxon>
        <taxon>Geosporobacter</taxon>
    </lineage>
</organism>
<dbReference type="Proteomes" id="UP000184536">
    <property type="component" value="Unassembled WGS sequence"/>
</dbReference>
<name>A0A1M6JAN7_9FIRM</name>
<evidence type="ECO:0000313" key="10">
    <source>
        <dbReference type="Proteomes" id="UP000184536"/>
    </source>
</evidence>
<feature type="domain" description="ABC transporter" evidence="8">
    <location>
        <begin position="3"/>
        <end position="230"/>
    </location>
</feature>
<dbReference type="InterPro" id="IPR017871">
    <property type="entry name" value="ABC_transporter-like_CS"/>
</dbReference>
<evidence type="ECO:0000256" key="3">
    <source>
        <dbReference type="ARBA" id="ARBA00022741"/>
    </source>
</evidence>
<dbReference type="AlphaFoldDB" id="A0A1M6JAN7"/>
<evidence type="ECO:0000256" key="6">
    <source>
        <dbReference type="ARBA" id="ARBA00022970"/>
    </source>
</evidence>
<keyword evidence="10" id="KW-1185">Reference proteome</keyword>
<dbReference type="EMBL" id="FQZV01000025">
    <property type="protein sequence ID" value="SHJ43757.1"/>
    <property type="molecule type" value="Genomic_DNA"/>
</dbReference>
<accession>A0A1M6JAN7</accession>
<dbReference type="InterPro" id="IPR050086">
    <property type="entry name" value="MetN_ABC_transporter-like"/>
</dbReference>
<keyword evidence="3" id="KW-0547">Nucleotide-binding</keyword>
<dbReference type="InterPro" id="IPR027417">
    <property type="entry name" value="P-loop_NTPase"/>
</dbReference>
<evidence type="ECO:0000256" key="4">
    <source>
        <dbReference type="ARBA" id="ARBA00022840"/>
    </source>
</evidence>
<dbReference type="Pfam" id="PF00005">
    <property type="entry name" value="ABC_tran"/>
    <property type="match status" value="1"/>
</dbReference>
<dbReference type="RefSeq" id="WP_110941220.1">
    <property type="nucleotide sequence ID" value="NZ_FQZV01000025.1"/>
</dbReference>
<sequence>MNVLLRNIVKVYEQFPALEIEEWSIKSGALWGLIGPNGAGKSTLSKIIGRLEAATAGEISYDGNPYTTQLQKEMTVVFQKPYLLRTTVWENIAYPLKIRGYGTKEIKNAVEDILYQMEIGPIMHQKSWTLSGGEAQKVALARALVFKPRLLILDEPTANIDPAAVAVMEKMIRRANEEAQITVLMVTHSLQQAKRLCKEVAFMHRGKIVEAGPTEQILYHPSSALTKKFVQGELLID</sequence>
<dbReference type="Gene3D" id="3.40.50.300">
    <property type="entry name" value="P-loop containing nucleotide triphosphate hydrolases"/>
    <property type="match status" value="1"/>
</dbReference>
<dbReference type="SMART" id="SM00382">
    <property type="entry name" value="AAA"/>
    <property type="match status" value="1"/>
</dbReference>
<keyword evidence="2" id="KW-1003">Cell membrane</keyword>
<keyword evidence="1" id="KW-0813">Transport</keyword>
<keyword evidence="6" id="KW-0029">Amino-acid transport</keyword>
<keyword evidence="7" id="KW-0472">Membrane</keyword>
<dbReference type="GO" id="GO:0016887">
    <property type="term" value="F:ATP hydrolysis activity"/>
    <property type="evidence" value="ECO:0007669"/>
    <property type="project" value="InterPro"/>
</dbReference>